<evidence type="ECO:0000313" key="4">
    <source>
        <dbReference type="Proteomes" id="UP000515856"/>
    </source>
</evidence>
<evidence type="ECO:0000256" key="1">
    <source>
        <dbReference type="SAM" id="Coils"/>
    </source>
</evidence>
<reference evidence="3 4" key="1">
    <citation type="submission" date="2020-08" db="EMBL/GenBank/DDBJ databases">
        <authorList>
            <person name="Liu C."/>
            <person name="Sun Q."/>
        </authorList>
    </citation>
    <scope>NUCLEOTIDE SEQUENCE [LARGE SCALE GENOMIC DNA]</scope>
    <source>
        <strain evidence="3 4">NSJ-61</strain>
    </source>
</reference>
<feature type="transmembrane region" description="Helical" evidence="2">
    <location>
        <begin position="155"/>
        <end position="175"/>
    </location>
</feature>
<dbReference type="Proteomes" id="UP000515856">
    <property type="component" value="Chromosome"/>
</dbReference>
<feature type="transmembrane region" description="Helical" evidence="2">
    <location>
        <begin position="249"/>
        <end position="271"/>
    </location>
</feature>
<sequence>MFHIIQWEFKKIITKQHVILFVIAYLILHYFIISPNIEALGKFDNAGTKDYYFQYMEQVEGSITDKTQKYIDQKNAEIEKLRDQVGNAKKDYVDKKIDYQMYQHLMELNDSLVNESTAIGLIQNQCISQNSMKEPYRILYNQKSDKMLLEQDDDYLFIFFLIILSIATFFVDHDTEMDCIIDTTSLGKTYTRKSKLWILFFIVCGLSVLSELMTMWLIHVDIGALHFSYPIQSLQDFSSSNLFINIGQMYLIIFVMKTLGYYLIALFFSFLSNRIKKLSSLFGISIFAILLPPVLFSAKKGIYFFPLWGSTCPQNYLRDSINSGDIQVFSKFTSFEQCVVIIFAIILFVLFIRLLNNKRINVLTRIKKLSILIIVFALFGCMANRGDYTDAMQLYNFTPVTKDEINKNELYMPIVINNGRLQTYNTYHIDTNSMEGFDHDILHSFYDSEIKFVVPVNGNVYYLRMKEHFNFSIIKRDKKTNHESEIYSENDYHEKSSNIVPFFNKLYNMKNSGDYPEAFLLDKENLFILRDSSIDQVNLRTHTKKKIIKDYYNVSIQGDNLYYTDAKSNMMKYDIVKGKTSFVFKKLVDDFQMTSAGMFFKNLDDEEKLYYYSIEDGSMKKVSDEKINRFSVFEQKLAYNDNKGVYILDLKTNEKFKIPDISNNATFKILNNQYILYKYPNKNNQYKAALYDYVKHKSYTIDGA</sequence>
<dbReference type="AlphaFoldDB" id="A0A7G9GJT3"/>
<keyword evidence="2" id="KW-1133">Transmembrane helix</keyword>
<gene>
    <name evidence="3" type="ORF">H9Q80_12395</name>
</gene>
<feature type="transmembrane region" description="Helical" evidence="2">
    <location>
        <begin position="278"/>
        <end position="298"/>
    </location>
</feature>
<dbReference type="RefSeq" id="WP_117453873.1">
    <property type="nucleotide sequence ID" value="NZ_CP060636.1"/>
</dbReference>
<proteinExistence type="predicted"/>
<name>A0A7G9GJT3_9FIRM</name>
<organism evidence="3 4">
    <name type="scientific">[Eubacterium] hominis</name>
    <dbReference type="NCBI Taxonomy" id="2764325"/>
    <lineage>
        <taxon>Bacteria</taxon>
        <taxon>Bacillati</taxon>
        <taxon>Bacillota</taxon>
        <taxon>Erysipelotrichia</taxon>
        <taxon>Erysipelotrichales</taxon>
        <taxon>Erysipelotrichaceae</taxon>
        <taxon>Amedibacillus</taxon>
    </lineage>
</organism>
<feature type="transmembrane region" description="Helical" evidence="2">
    <location>
        <begin position="196"/>
        <end position="218"/>
    </location>
</feature>
<dbReference type="SUPFAM" id="SSF69304">
    <property type="entry name" value="Tricorn protease N-terminal domain"/>
    <property type="match status" value="1"/>
</dbReference>
<keyword evidence="1" id="KW-0175">Coiled coil</keyword>
<evidence type="ECO:0000313" key="3">
    <source>
        <dbReference type="EMBL" id="QNM11065.1"/>
    </source>
</evidence>
<evidence type="ECO:0000256" key="2">
    <source>
        <dbReference type="SAM" id="Phobius"/>
    </source>
</evidence>
<feature type="transmembrane region" description="Helical" evidence="2">
    <location>
        <begin position="368"/>
        <end position="386"/>
    </location>
</feature>
<dbReference type="KEGG" id="ehn:H9Q80_12395"/>
<feature type="transmembrane region" description="Helical" evidence="2">
    <location>
        <begin position="339"/>
        <end position="356"/>
    </location>
</feature>
<evidence type="ECO:0008006" key="5">
    <source>
        <dbReference type="Google" id="ProtNLM"/>
    </source>
</evidence>
<keyword evidence="4" id="KW-1185">Reference proteome</keyword>
<dbReference type="EMBL" id="CP060636">
    <property type="protein sequence ID" value="QNM11065.1"/>
    <property type="molecule type" value="Genomic_DNA"/>
</dbReference>
<feature type="transmembrane region" description="Helical" evidence="2">
    <location>
        <begin position="12"/>
        <end position="33"/>
    </location>
</feature>
<accession>A0A7G9GJT3</accession>
<protein>
    <recommendedName>
        <fullName evidence="5">ABC-2 family transporter protein</fullName>
    </recommendedName>
</protein>
<feature type="coiled-coil region" evidence="1">
    <location>
        <begin position="64"/>
        <end position="91"/>
    </location>
</feature>
<keyword evidence="2" id="KW-0472">Membrane</keyword>
<keyword evidence="2" id="KW-0812">Transmembrane</keyword>